<sequence>MGITSRATLLVLRPRRGRKGGIVVGASSRLRARPSTTRRAAPGSYWCRRIVEPFGPCEHMSCKASCSKKYKGEGMCIGKPEGCQCTYFPLPWTPPPTAAAYGPAPRPGMPPPTTEADGPAPVGY</sequence>
<comment type="caution">
    <text evidence="6">The sequence shown here is derived from an EMBL/GenBank/DDBJ whole genome shotgun (WGS) entry which is preliminary data.</text>
</comment>
<dbReference type="GO" id="GO:0050832">
    <property type="term" value="P:defense response to fungus"/>
    <property type="evidence" value="ECO:0007669"/>
    <property type="project" value="UniProtKB-KW"/>
</dbReference>
<comment type="similarity">
    <text evidence="1">Belongs to the DEFL family.</text>
</comment>
<evidence type="ECO:0000256" key="1">
    <source>
        <dbReference type="ARBA" id="ARBA00006722"/>
    </source>
</evidence>
<organism evidence="6 7">
    <name type="scientific">Panicum virgatum</name>
    <name type="common">Blackwell switchgrass</name>
    <dbReference type="NCBI Taxonomy" id="38727"/>
    <lineage>
        <taxon>Eukaryota</taxon>
        <taxon>Viridiplantae</taxon>
        <taxon>Streptophyta</taxon>
        <taxon>Embryophyta</taxon>
        <taxon>Tracheophyta</taxon>
        <taxon>Spermatophyta</taxon>
        <taxon>Magnoliopsida</taxon>
        <taxon>Liliopsida</taxon>
        <taxon>Poales</taxon>
        <taxon>Poaceae</taxon>
        <taxon>PACMAD clade</taxon>
        <taxon>Panicoideae</taxon>
        <taxon>Panicodae</taxon>
        <taxon>Paniceae</taxon>
        <taxon>Panicinae</taxon>
        <taxon>Panicum</taxon>
        <taxon>Panicum sect. Hiantes</taxon>
    </lineage>
</organism>
<accession>A0A8T0X8I8</accession>
<keyword evidence="2" id="KW-0929">Antimicrobial</keyword>
<feature type="compositionally biased region" description="Pro residues" evidence="5">
    <location>
        <begin position="104"/>
        <end position="113"/>
    </location>
</feature>
<protein>
    <submittedName>
        <fullName evidence="6">Uncharacterized protein</fullName>
    </submittedName>
</protein>
<keyword evidence="4" id="KW-0611">Plant defense</keyword>
<dbReference type="EMBL" id="CM029038">
    <property type="protein sequence ID" value="KAG2653684.1"/>
    <property type="molecule type" value="Genomic_DNA"/>
</dbReference>
<dbReference type="Proteomes" id="UP000823388">
    <property type="component" value="Chromosome 1N"/>
</dbReference>
<keyword evidence="3" id="KW-0295">Fungicide</keyword>
<dbReference type="AlphaFoldDB" id="A0A8T0X8I8"/>
<evidence type="ECO:0000256" key="5">
    <source>
        <dbReference type="SAM" id="MobiDB-lite"/>
    </source>
</evidence>
<name>A0A8T0X8I8_PANVG</name>
<dbReference type="InterPro" id="IPR010851">
    <property type="entry name" value="DEFL"/>
</dbReference>
<evidence type="ECO:0000256" key="4">
    <source>
        <dbReference type="ARBA" id="ARBA00022821"/>
    </source>
</evidence>
<keyword evidence="7" id="KW-1185">Reference proteome</keyword>
<evidence type="ECO:0000256" key="3">
    <source>
        <dbReference type="ARBA" id="ARBA00022577"/>
    </source>
</evidence>
<dbReference type="Pfam" id="PF07333">
    <property type="entry name" value="SLR1-BP"/>
    <property type="match status" value="1"/>
</dbReference>
<proteinExistence type="inferred from homology"/>
<evidence type="ECO:0000313" key="7">
    <source>
        <dbReference type="Proteomes" id="UP000823388"/>
    </source>
</evidence>
<gene>
    <name evidence="6" type="ORF">PVAP13_1NG468238</name>
</gene>
<feature type="region of interest" description="Disordered" evidence="5">
    <location>
        <begin position="98"/>
        <end position="124"/>
    </location>
</feature>
<evidence type="ECO:0000256" key="2">
    <source>
        <dbReference type="ARBA" id="ARBA00022529"/>
    </source>
</evidence>
<reference evidence="6" key="1">
    <citation type="submission" date="2020-05" db="EMBL/GenBank/DDBJ databases">
        <title>WGS assembly of Panicum virgatum.</title>
        <authorList>
            <person name="Lovell J.T."/>
            <person name="Jenkins J."/>
            <person name="Shu S."/>
            <person name="Juenger T.E."/>
            <person name="Schmutz J."/>
        </authorList>
    </citation>
    <scope>NUCLEOTIDE SEQUENCE</scope>
    <source>
        <strain evidence="6">AP13</strain>
    </source>
</reference>
<evidence type="ECO:0000313" key="6">
    <source>
        <dbReference type="EMBL" id="KAG2653684.1"/>
    </source>
</evidence>
<dbReference type="GO" id="GO:0031640">
    <property type="term" value="P:killing of cells of another organism"/>
    <property type="evidence" value="ECO:0007669"/>
    <property type="project" value="UniProtKB-KW"/>
</dbReference>